<gene>
    <name evidence="1" type="ORF">NH26_24530</name>
</gene>
<protein>
    <submittedName>
        <fullName evidence="1">Uncharacterized protein</fullName>
    </submittedName>
</protein>
<comment type="caution">
    <text evidence="1">The sequence shown here is derived from an EMBL/GenBank/DDBJ whole genome shotgun (WGS) entry which is preliminary data.</text>
</comment>
<keyword evidence="2" id="KW-1185">Reference proteome</keyword>
<accession>A0A1S1YV43</accession>
<dbReference type="Proteomes" id="UP000179797">
    <property type="component" value="Unassembled WGS sequence"/>
</dbReference>
<evidence type="ECO:0000313" key="1">
    <source>
        <dbReference type="EMBL" id="OHX64733.1"/>
    </source>
</evidence>
<evidence type="ECO:0000313" key="2">
    <source>
        <dbReference type="Proteomes" id="UP000179797"/>
    </source>
</evidence>
<sequence length="99" mass="11779">MITNVSRNMLKRKKIDESALNKLGIKNRFSIAAKQRKLVEQKFERLKKTKPELQLEKQFIDGVRNYMDKKRKNGFGVDEKMLKNYMYTIKEKLVKGIVE</sequence>
<dbReference type="AlphaFoldDB" id="A0A1S1YV43"/>
<name>A0A1S1YV43_FLAPC</name>
<organism evidence="1 2">
    <name type="scientific">Flammeovirga pacifica</name>
    <dbReference type="NCBI Taxonomy" id="915059"/>
    <lineage>
        <taxon>Bacteria</taxon>
        <taxon>Pseudomonadati</taxon>
        <taxon>Bacteroidota</taxon>
        <taxon>Cytophagia</taxon>
        <taxon>Cytophagales</taxon>
        <taxon>Flammeovirgaceae</taxon>
        <taxon>Flammeovirga</taxon>
    </lineage>
</organism>
<reference evidence="1 2" key="1">
    <citation type="journal article" date="2012" name="Int. J. Syst. Evol. Microbiol.">
        <title>Flammeovirga pacifica sp. nov., isolated from deep-sea sediment.</title>
        <authorList>
            <person name="Xu H."/>
            <person name="Fu Y."/>
            <person name="Yang N."/>
            <person name="Ding Z."/>
            <person name="Lai Q."/>
            <person name="Zeng R."/>
        </authorList>
    </citation>
    <scope>NUCLEOTIDE SEQUENCE [LARGE SCALE GENOMIC DNA]</scope>
    <source>
        <strain evidence="2">DSM 24597 / LMG 26175 / WPAGA1</strain>
    </source>
</reference>
<dbReference type="EMBL" id="JRYR02000002">
    <property type="protein sequence ID" value="OHX64733.1"/>
    <property type="molecule type" value="Genomic_DNA"/>
</dbReference>
<proteinExistence type="predicted"/>